<evidence type="ECO:0000256" key="5">
    <source>
        <dbReference type="ARBA" id="ARBA00048200"/>
    </source>
</evidence>
<dbReference type="NCBIfam" id="TIGR01214">
    <property type="entry name" value="rmlD"/>
    <property type="match status" value="1"/>
</dbReference>
<dbReference type="Proteomes" id="UP000028878">
    <property type="component" value="Unassembled WGS sequence"/>
</dbReference>
<dbReference type="Pfam" id="PF04321">
    <property type="entry name" value="RmlD_sub_bind"/>
    <property type="match status" value="1"/>
</dbReference>
<evidence type="ECO:0000256" key="4">
    <source>
        <dbReference type="ARBA" id="ARBA00017099"/>
    </source>
</evidence>
<dbReference type="SUPFAM" id="SSF51735">
    <property type="entry name" value="NAD(P)-binding Rossmann-fold domains"/>
    <property type="match status" value="1"/>
</dbReference>
<dbReference type="PANTHER" id="PTHR10491:SF4">
    <property type="entry name" value="METHIONINE ADENOSYLTRANSFERASE 2 SUBUNIT BETA"/>
    <property type="match status" value="1"/>
</dbReference>
<evidence type="ECO:0000256" key="3">
    <source>
        <dbReference type="ARBA" id="ARBA00012929"/>
    </source>
</evidence>
<gene>
    <name evidence="8" type="ORF">BN948_02119</name>
</gene>
<dbReference type="EC" id="1.1.1.133" evidence="3 6"/>
<comment type="catalytic activity">
    <reaction evidence="5 6">
        <text>dTDP-beta-L-rhamnose + NADP(+) = dTDP-4-dehydro-beta-L-rhamnose + NADPH + H(+)</text>
        <dbReference type="Rhea" id="RHEA:21796"/>
        <dbReference type="ChEBI" id="CHEBI:15378"/>
        <dbReference type="ChEBI" id="CHEBI:57510"/>
        <dbReference type="ChEBI" id="CHEBI:57783"/>
        <dbReference type="ChEBI" id="CHEBI:58349"/>
        <dbReference type="ChEBI" id="CHEBI:62830"/>
        <dbReference type="EC" id="1.1.1.133"/>
    </reaction>
</comment>
<evidence type="ECO:0000259" key="7">
    <source>
        <dbReference type="Pfam" id="PF04321"/>
    </source>
</evidence>
<dbReference type="GO" id="GO:0005829">
    <property type="term" value="C:cytosol"/>
    <property type="evidence" value="ECO:0007669"/>
    <property type="project" value="TreeGrafter"/>
</dbReference>
<dbReference type="Gene3D" id="3.40.50.720">
    <property type="entry name" value="NAD(P)-binding Rossmann-like Domain"/>
    <property type="match status" value="1"/>
</dbReference>
<dbReference type="InterPro" id="IPR036291">
    <property type="entry name" value="NAD(P)-bd_dom_sf"/>
</dbReference>
<dbReference type="NCBIfam" id="NF007440">
    <property type="entry name" value="PRK09987.1"/>
    <property type="match status" value="1"/>
</dbReference>
<keyword evidence="6" id="KW-0560">Oxidoreductase</keyword>
<protein>
    <recommendedName>
        <fullName evidence="4 6">dTDP-4-dehydrorhamnose reductase</fullName>
        <ecNumber evidence="3 6">1.1.1.133</ecNumber>
    </recommendedName>
</protein>
<evidence type="ECO:0000256" key="6">
    <source>
        <dbReference type="RuleBase" id="RU364082"/>
    </source>
</evidence>
<keyword evidence="6" id="KW-0521">NADP</keyword>
<dbReference type="AlphaFoldDB" id="A0A1L1PG11"/>
<organism evidence="8 9">
    <name type="scientific">Hydrogenophaga intermedia</name>
    <dbReference type="NCBI Taxonomy" id="65786"/>
    <lineage>
        <taxon>Bacteria</taxon>
        <taxon>Pseudomonadati</taxon>
        <taxon>Pseudomonadota</taxon>
        <taxon>Betaproteobacteria</taxon>
        <taxon>Burkholderiales</taxon>
        <taxon>Comamonadaceae</taxon>
        <taxon>Hydrogenophaga</taxon>
    </lineage>
</organism>
<comment type="pathway">
    <text evidence="1 6">Carbohydrate biosynthesis; dTDP-L-rhamnose biosynthesis.</text>
</comment>
<comment type="function">
    <text evidence="6">Catalyzes the reduction of dTDP-6-deoxy-L-lyxo-4-hexulose to yield dTDP-L-rhamnose.</text>
</comment>
<evidence type="ECO:0000256" key="1">
    <source>
        <dbReference type="ARBA" id="ARBA00004781"/>
    </source>
</evidence>
<dbReference type="InterPro" id="IPR005913">
    <property type="entry name" value="dTDP_dehydrorham_reduct"/>
</dbReference>
<dbReference type="PANTHER" id="PTHR10491">
    <property type="entry name" value="DTDP-4-DEHYDRORHAMNOSE REDUCTASE"/>
    <property type="match status" value="1"/>
</dbReference>
<evidence type="ECO:0000313" key="9">
    <source>
        <dbReference type="Proteomes" id="UP000028878"/>
    </source>
</evidence>
<dbReference type="InterPro" id="IPR029903">
    <property type="entry name" value="RmlD-like-bd"/>
</dbReference>
<sequence length="301" mass="32719">MRPILLLGSAGQLGWELQRSLAPLGHVVPLTRHDNLDGRGCGNLLDPPSLRETVLRLRPAAIVNAAAYTAVDRAEQEPDVAHTINAVAPGVLAEAATEVGALVVHFSTDYVFDGSGKAPWTESALTAPCSVYGRTKLDGEERVRAAAPNRHLIFRSSWVYAARGNNFAKTMLRLAGERDRLTVIDDQIGTPTGADLIADVTAHALRQALRDAGTCGTYHLAARGETSWFGYARFVLDTARELSPSRPLKVQELVPIPTSAYPTAAQRPLNSRLDTRRLCASFGLTLPDWRLGVRRMLQEIL</sequence>
<dbReference type="UniPathway" id="UPA00124"/>
<dbReference type="CDD" id="cd05254">
    <property type="entry name" value="dTDP_HR_like_SDR_e"/>
    <property type="match status" value="1"/>
</dbReference>
<dbReference type="EMBL" id="CCAE010000013">
    <property type="protein sequence ID" value="CDN87694.1"/>
    <property type="molecule type" value="Genomic_DNA"/>
</dbReference>
<comment type="similarity">
    <text evidence="2 6">Belongs to the dTDP-4-dehydrorhamnose reductase family.</text>
</comment>
<dbReference type="Gene3D" id="3.90.25.10">
    <property type="entry name" value="UDP-galactose 4-epimerase, domain 1"/>
    <property type="match status" value="1"/>
</dbReference>
<reference evidence="9" key="1">
    <citation type="submission" date="2014-02" db="EMBL/GenBank/DDBJ databases">
        <authorList>
            <person name="Gan H."/>
        </authorList>
    </citation>
    <scope>NUCLEOTIDE SEQUENCE [LARGE SCALE GENOMIC DNA]</scope>
    <source>
        <strain evidence="9">S1</strain>
    </source>
</reference>
<dbReference type="GO" id="GO:0008831">
    <property type="term" value="F:dTDP-4-dehydrorhamnose reductase activity"/>
    <property type="evidence" value="ECO:0007669"/>
    <property type="project" value="UniProtKB-EC"/>
</dbReference>
<evidence type="ECO:0000256" key="2">
    <source>
        <dbReference type="ARBA" id="ARBA00010944"/>
    </source>
</evidence>
<evidence type="ECO:0000313" key="8">
    <source>
        <dbReference type="EMBL" id="CDN87694.1"/>
    </source>
</evidence>
<reference evidence="9" key="2">
    <citation type="submission" date="2014-11" db="EMBL/GenBank/DDBJ databases">
        <title>Draft genome sequence of Hydrogenophaga intermedia S1.</title>
        <authorList>
            <person name="Gan H.M."/>
            <person name="Chew T.H."/>
            <person name="Stolz A."/>
        </authorList>
    </citation>
    <scope>NUCLEOTIDE SEQUENCE [LARGE SCALE GENOMIC DNA]</scope>
    <source>
        <strain evidence="9">S1</strain>
    </source>
</reference>
<comment type="cofactor">
    <cofactor evidence="6">
        <name>Mg(2+)</name>
        <dbReference type="ChEBI" id="CHEBI:18420"/>
    </cofactor>
    <text evidence="6">Binds 1 Mg(2+) ion per monomer.</text>
</comment>
<dbReference type="RefSeq" id="WP_009519353.1">
    <property type="nucleotide sequence ID" value="NZ_CCAE010000013.1"/>
</dbReference>
<keyword evidence="9" id="KW-1185">Reference proteome</keyword>
<dbReference type="GO" id="GO:0019305">
    <property type="term" value="P:dTDP-rhamnose biosynthetic process"/>
    <property type="evidence" value="ECO:0007669"/>
    <property type="project" value="UniProtKB-UniPathway"/>
</dbReference>
<feature type="domain" description="RmlD-like substrate binding" evidence="7">
    <location>
        <begin position="4"/>
        <end position="300"/>
    </location>
</feature>
<name>A0A1L1PG11_HYDIT</name>
<proteinExistence type="inferred from homology"/>
<accession>A0A1L1PG11</accession>